<organism evidence="3 4">
    <name type="scientific">Agromyces cerinus subsp. cerinus</name>
    <dbReference type="NCBI Taxonomy" id="232089"/>
    <lineage>
        <taxon>Bacteria</taxon>
        <taxon>Bacillati</taxon>
        <taxon>Actinomycetota</taxon>
        <taxon>Actinomycetes</taxon>
        <taxon>Micrococcales</taxon>
        <taxon>Microbacteriaceae</taxon>
        <taxon>Agromyces</taxon>
    </lineage>
</organism>
<dbReference type="InterPro" id="IPR023393">
    <property type="entry name" value="START-like_dom_sf"/>
</dbReference>
<dbReference type="OrthoDB" id="8755073at2"/>
<dbReference type="STRING" id="232089.SAMN05443544_3794"/>
<sequence>MTAVVTVSRRIAASAERLFDAWLDPKSLAVWMRRDGSAPSGAVADRRVGGAFAITMHDPNGSFVHAGNYTVIDRPHTLEFTWRSAATHQTDSVVRVTFRPDGDATVVEVRHELLPDAEAVQRHTEGWTEIIDRYARTLAEEGRA</sequence>
<dbReference type="EMBL" id="FSRJ01000006">
    <property type="protein sequence ID" value="SIO28658.1"/>
    <property type="molecule type" value="Genomic_DNA"/>
</dbReference>
<evidence type="ECO:0000256" key="1">
    <source>
        <dbReference type="ARBA" id="ARBA00006817"/>
    </source>
</evidence>
<dbReference type="CDD" id="cd07814">
    <property type="entry name" value="SRPBCC_CalC_Aha1-like"/>
    <property type="match status" value="1"/>
</dbReference>
<dbReference type="AlphaFoldDB" id="A0A1N6I9F3"/>
<name>A0A1N6I9F3_9MICO</name>
<gene>
    <name evidence="3" type="ORF">SAMN05443544_3794</name>
</gene>
<proteinExistence type="inferred from homology"/>
<evidence type="ECO:0000313" key="4">
    <source>
        <dbReference type="Proteomes" id="UP000184699"/>
    </source>
</evidence>
<dbReference type="Proteomes" id="UP000184699">
    <property type="component" value="Unassembled WGS sequence"/>
</dbReference>
<dbReference type="Pfam" id="PF08327">
    <property type="entry name" value="AHSA1"/>
    <property type="match status" value="1"/>
</dbReference>
<evidence type="ECO:0000259" key="2">
    <source>
        <dbReference type="Pfam" id="PF08327"/>
    </source>
</evidence>
<dbReference type="SUPFAM" id="SSF55961">
    <property type="entry name" value="Bet v1-like"/>
    <property type="match status" value="1"/>
</dbReference>
<accession>A0A1N6I9F3</accession>
<dbReference type="InterPro" id="IPR013538">
    <property type="entry name" value="ASHA1/2-like_C"/>
</dbReference>
<evidence type="ECO:0000313" key="3">
    <source>
        <dbReference type="EMBL" id="SIO28658.1"/>
    </source>
</evidence>
<dbReference type="RefSeq" id="WP_074261923.1">
    <property type="nucleotide sequence ID" value="NZ_FSRJ01000006.1"/>
</dbReference>
<keyword evidence="4" id="KW-1185">Reference proteome</keyword>
<comment type="similarity">
    <text evidence="1">Belongs to the AHA1 family.</text>
</comment>
<reference evidence="4" key="1">
    <citation type="submission" date="2016-11" db="EMBL/GenBank/DDBJ databases">
        <authorList>
            <person name="Varghese N."/>
            <person name="Submissions S."/>
        </authorList>
    </citation>
    <scope>NUCLEOTIDE SEQUENCE [LARGE SCALE GENOMIC DNA]</scope>
    <source>
        <strain evidence="4">DSM 8595</strain>
    </source>
</reference>
<dbReference type="Gene3D" id="3.30.530.20">
    <property type="match status" value="1"/>
</dbReference>
<protein>
    <submittedName>
        <fullName evidence="3">Uncharacterized conserved protein YndB, AHSA1/START domain</fullName>
    </submittedName>
</protein>
<feature type="domain" description="Activator of Hsp90 ATPase homologue 1/2-like C-terminal" evidence="2">
    <location>
        <begin position="13"/>
        <end position="138"/>
    </location>
</feature>